<gene>
    <name evidence="1" type="ORF">ENG14_07120</name>
</gene>
<dbReference type="EMBL" id="DQZW01000338">
    <property type="protein sequence ID" value="HDL90658.1"/>
    <property type="molecule type" value="Genomic_DNA"/>
</dbReference>
<dbReference type="Proteomes" id="UP000886355">
    <property type="component" value="Unassembled WGS sequence"/>
</dbReference>
<proteinExistence type="predicted"/>
<evidence type="ECO:0000313" key="1">
    <source>
        <dbReference type="EMBL" id="HDL90658.1"/>
    </source>
</evidence>
<name>A0A7C1AWS9_9BACT</name>
<dbReference type="AlphaFoldDB" id="A0A7C1AWS9"/>
<sequence length="97" mass="11280">MEISAKLEILEKIYRHYHSPASIGNDPVRFVHAYFRLEDREIAALLAAMLAYGHVTQIKKKVGFVLNLLNPSPYRALIQNQDTLLWSVLKNFKHRFT</sequence>
<protein>
    <submittedName>
        <fullName evidence="1">DUF2400 family protein</fullName>
    </submittedName>
</protein>
<organism evidence="1">
    <name type="scientific">Thermodesulforhabdus norvegica</name>
    <dbReference type="NCBI Taxonomy" id="39841"/>
    <lineage>
        <taxon>Bacteria</taxon>
        <taxon>Pseudomonadati</taxon>
        <taxon>Thermodesulfobacteriota</taxon>
        <taxon>Syntrophobacteria</taxon>
        <taxon>Syntrophobacterales</taxon>
        <taxon>Thermodesulforhabdaceae</taxon>
        <taxon>Thermodesulforhabdus</taxon>
    </lineage>
</organism>
<dbReference type="Pfam" id="PF09674">
    <property type="entry name" value="DUF2400"/>
    <property type="match status" value="1"/>
</dbReference>
<accession>A0A7C1AWS9</accession>
<dbReference type="InterPro" id="IPR014127">
    <property type="entry name" value="CHP02757"/>
</dbReference>
<comment type="caution">
    <text evidence="1">The sequence shown here is derived from an EMBL/GenBank/DDBJ whole genome shotgun (WGS) entry which is preliminary data.</text>
</comment>
<reference evidence="1" key="1">
    <citation type="journal article" date="2020" name="mSystems">
        <title>Genome- and Community-Level Interaction Insights into Carbon Utilization and Element Cycling Functions of Hydrothermarchaeota in Hydrothermal Sediment.</title>
        <authorList>
            <person name="Zhou Z."/>
            <person name="Liu Y."/>
            <person name="Xu W."/>
            <person name="Pan J."/>
            <person name="Luo Z.H."/>
            <person name="Li M."/>
        </authorList>
    </citation>
    <scope>NUCLEOTIDE SEQUENCE [LARGE SCALE GENOMIC DNA]</scope>
    <source>
        <strain evidence="1">HyVt-19</strain>
    </source>
</reference>